<protein>
    <submittedName>
        <fullName evidence="1">Uncharacterized protein</fullName>
    </submittedName>
</protein>
<reference evidence="1" key="1">
    <citation type="submission" date="2022-08" db="UniProtKB">
        <authorList>
            <consortium name="EnsemblMetazoa"/>
        </authorList>
    </citation>
    <scope>IDENTIFICATION</scope>
    <source>
        <strain evidence="1">05x7-T-G4-1.051#20</strain>
    </source>
</reference>
<dbReference type="PANTHER" id="PTHR11505">
    <property type="entry name" value="L1 TRANSPOSABLE ELEMENT-RELATED"/>
    <property type="match status" value="1"/>
</dbReference>
<dbReference type="Proteomes" id="UP000005408">
    <property type="component" value="Unassembled WGS sequence"/>
</dbReference>
<evidence type="ECO:0000313" key="1">
    <source>
        <dbReference type="EnsemblMetazoa" id="G7270.1:cds"/>
    </source>
</evidence>
<dbReference type="AlphaFoldDB" id="A0A8W8NUB0"/>
<evidence type="ECO:0000313" key="2">
    <source>
        <dbReference type="Proteomes" id="UP000005408"/>
    </source>
</evidence>
<dbReference type="EnsemblMetazoa" id="G7270.1">
    <property type="protein sequence ID" value="G7270.1:cds"/>
    <property type="gene ID" value="G7270"/>
</dbReference>
<accession>A0A8W8NUB0</accession>
<keyword evidence="2" id="KW-1185">Reference proteome</keyword>
<dbReference type="Gene3D" id="3.30.70.1820">
    <property type="entry name" value="L1 transposable element, RRM domain"/>
    <property type="match status" value="1"/>
</dbReference>
<sequence>MIGNIKSVKIYHFKKKPISDKSRDLTKDQRGTKQVIDLIMQKPFIKNCMSELFMPQIKSLQNETKLLNDRIDEMEQYSRRTCLKFSGIPEEGTSENTDKLAMNVINLILSKETSKIGLDRIERTHRVGPRKGNGKPRDIIVRFLSYRDRATVFHHKRNLKNYNHNPSTSSRVFINEALTKQRSNILFEARKLARSRLVDSVWTYDGRIIVKMDENRITLTTEDDLEKLKTRLEHHYDERILTTSTPVTERD</sequence>
<dbReference type="InterPro" id="IPR004244">
    <property type="entry name" value="Transposase_22"/>
</dbReference>
<proteinExistence type="predicted"/>
<organism evidence="1 2">
    <name type="scientific">Magallana gigas</name>
    <name type="common">Pacific oyster</name>
    <name type="synonym">Crassostrea gigas</name>
    <dbReference type="NCBI Taxonomy" id="29159"/>
    <lineage>
        <taxon>Eukaryota</taxon>
        <taxon>Metazoa</taxon>
        <taxon>Spiralia</taxon>
        <taxon>Lophotrochozoa</taxon>
        <taxon>Mollusca</taxon>
        <taxon>Bivalvia</taxon>
        <taxon>Autobranchia</taxon>
        <taxon>Pteriomorphia</taxon>
        <taxon>Ostreida</taxon>
        <taxon>Ostreoidea</taxon>
        <taxon>Ostreidae</taxon>
        <taxon>Magallana</taxon>
    </lineage>
</organism>
<name>A0A8W8NUB0_MAGGI</name>